<comment type="caution">
    <text evidence="2">The sequence shown here is derived from an EMBL/GenBank/DDBJ whole genome shotgun (WGS) entry which is preliminary data.</text>
</comment>
<evidence type="ECO:0000256" key="1">
    <source>
        <dbReference type="SAM" id="MobiDB-lite"/>
    </source>
</evidence>
<organism evidence="2 3">
    <name type="scientific">Tolypocladium ophioglossoides (strain CBS 100239)</name>
    <name type="common">Snaketongue truffleclub</name>
    <name type="synonym">Elaphocordyceps ophioglossoides</name>
    <dbReference type="NCBI Taxonomy" id="1163406"/>
    <lineage>
        <taxon>Eukaryota</taxon>
        <taxon>Fungi</taxon>
        <taxon>Dikarya</taxon>
        <taxon>Ascomycota</taxon>
        <taxon>Pezizomycotina</taxon>
        <taxon>Sordariomycetes</taxon>
        <taxon>Hypocreomycetidae</taxon>
        <taxon>Hypocreales</taxon>
        <taxon>Ophiocordycipitaceae</taxon>
        <taxon>Tolypocladium</taxon>
    </lineage>
</organism>
<name>A0A0L0NDF4_TOLOC</name>
<proteinExistence type="predicted"/>
<protein>
    <submittedName>
        <fullName evidence="2">Uncharacterized protein</fullName>
    </submittedName>
</protein>
<feature type="compositionally biased region" description="Basic residues" evidence="1">
    <location>
        <begin position="47"/>
        <end position="62"/>
    </location>
</feature>
<keyword evidence="3" id="KW-1185">Reference proteome</keyword>
<dbReference type="Proteomes" id="UP000036947">
    <property type="component" value="Unassembled WGS sequence"/>
</dbReference>
<dbReference type="AlphaFoldDB" id="A0A0L0NDF4"/>
<dbReference type="EMBL" id="LFRF01000007">
    <property type="protein sequence ID" value="KND91790.1"/>
    <property type="molecule type" value="Genomic_DNA"/>
</dbReference>
<sequence>MAVYFSANSNYLKGASEGPLRPFLEPSARKVVYCVAKGDEISDTDHGRRRNHPGACRQRPHRLREAGCREPRARRPRSPGSPALLYRSRAARHGGEAAEAQARRAMRPLRAHLHHELPRPQQHRRRAPQGPAGRPQARQHAVCDVPEHPVRRLHPDAGALQHVHQPHPAAVALYRLRHAALGPRLNPVRRGQQLCRHGDDPLLPRLHRAGLPPGCPAHPVQVVHPAGVDGAKRHPLLRQPDFQRLLCAGWRWRALQHAGRAGLSRVAVALLDRGRHHNGRCPLGRLYPPGSAAQRPWLHRGREARRAAAHV</sequence>
<feature type="compositionally biased region" description="Basic and acidic residues" evidence="1">
    <location>
        <begin position="63"/>
        <end position="73"/>
    </location>
</feature>
<reference evidence="2 3" key="1">
    <citation type="journal article" date="2015" name="BMC Genomics">
        <title>The genome of the truffle-parasite Tolypocladium ophioglossoides and the evolution of antifungal peptaibiotics.</title>
        <authorList>
            <person name="Quandt C.A."/>
            <person name="Bushley K.E."/>
            <person name="Spatafora J.W."/>
        </authorList>
    </citation>
    <scope>NUCLEOTIDE SEQUENCE [LARGE SCALE GENOMIC DNA]</scope>
    <source>
        <strain evidence="2 3">CBS 100239</strain>
    </source>
</reference>
<evidence type="ECO:0000313" key="3">
    <source>
        <dbReference type="Proteomes" id="UP000036947"/>
    </source>
</evidence>
<feature type="compositionally biased region" description="Basic residues" evidence="1">
    <location>
        <begin position="104"/>
        <end position="113"/>
    </location>
</feature>
<gene>
    <name evidence="2" type="ORF">TOPH_03299</name>
</gene>
<accession>A0A0L0NDF4</accession>
<evidence type="ECO:0000313" key="2">
    <source>
        <dbReference type="EMBL" id="KND91790.1"/>
    </source>
</evidence>
<feature type="region of interest" description="Disordered" evidence="1">
    <location>
        <begin position="42"/>
        <end position="141"/>
    </location>
</feature>
<feature type="compositionally biased region" description="Low complexity" evidence="1">
    <location>
        <begin position="128"/>
        <end position="139"/>
    </location>
</feature>